<evidence type="ECO:0008006" key="4">
    <source>
        <dbReference type="Google" id="ProtNLM"/>
    </source>
</evidence>
<feature type="chain" id="PRO_5012801418" description="DUF4835 domain-containing protein" evidence="1">
    <location>
        <begin position="20"/>
        <end position="297"/>
    </location>
</feature>
<dbReference type="RefSeq" id="WP_234991112.1">
    <property type="nucleotide sequence ID" value="NZ_CP038029.1"/>
</dbReference>
<sequence length="297" mass="34081">MRKISLLVMSLLLGFIVQGQELNARVEIQSPQVQNTNKRALDLLQKVIQDFVNNRSWTNKQVTPQERIDCSMVITISQWDGSKTYKASAQIYSFRPVFGTNYSSPVLAYHDRNFNFSYVEGEQLDFNENNNFSSLSSLLAFYANVILGMDGDTFKLYGGNQYLTSARTIVNAAQGNTEEGWKSMESLDNRYWLINNLLDRKYQPYRDFAYQYHLNGLDKMVQDETKARMSIVELLDKLKEVDRNNTGNVWSSVLYAAKSNEFVGVFSKLPGNEGIKVFNKLVELDPTNTTKYEVLKK</sequence>
<feature type="signal peptide" evidence="1">
    <location>
        <begin position="1"/>
        <end position="19"/>
    </location>
</feature>
<dbReference type="Pfam" id="PF16119">
    <property type="entry name" value="DUF4835"/>
    <property type="match status" value="1"/>
</dbReference>
<keyword evidence="3" id="KW-1185">Reference proteome</keyword>
<proteinExistence type="predicted"/>
<protein>
    <recommendedName>
        <fullName evidence="4">DUF4835 domain-containing protein</fullName>
    </recommendedName>
</protein>
<name>A0A1X7IWR2_9SPHI</name>
<evidence type="ECO:0000256" key="1">
    <source>
        <dbReference type="SAM" id="SignalP"/>
    </source>
</evidence>
<evidence type="ECO:0000313" key="2">
    <source>
        <dbReference type="EMBL" id="SMG19677.1"/>
    </source>
</evidence>
<evidence type="ECO:0000313" key="3">
    <source>
        <dbReference type="Proteomes" id="UP000192980"/>
    </source>
</evidence>
<keyword evidence="1" id="KW-0732">Signal</keyword>
<dbReference type="AlphaFoldDB" id="A0A1X7IWR2"/>
<organism evidence="2 3">
    <name type="scientific">Sphingobacterium psychroaquaticum</name>
    <dbReference type="NCBI Taxonomy" id="561061"/>
    <lineage>
        <taxon>Bacteria</taxon>
        <taxon>Pseudomonadati</taxon>
        <taxon>Bacteroidota</taxon>
        <taxon>Sphingobacteriia</taxon>
        <taxon>Sphingobacteriales</taxon>
        <taxon>Sphingobacteriaceae</taxon>
        <taxon>Sphingobacterium</taxon>
    </lineage>
</organism>
<dbReference type="InterPro" id="IPR032274">
    <property type="entry name" value="DUF4835"/>
</dbReference>
<gene>
    <name evidence="2" type="ORF">SAMN05660862_1152</name>
</gene>
<dbReference type="STRING" id="561061.SAMN05660862_1152"/>
<reference evidence="2 3" key="1">
    <citation type="submission" date="2017-04" db="EMBL/GenBank/DDBJ databases">
        <authorList>
            <person name="Afonso C.L."/>
            <person name="Miller P.J."/>
            <person name="Scott M.A."/>
            <person name="Spackman E."/>
            <person name="Goraichik I."/>
            <person name="Dimitrov K.M."/>
            <person name="Suarez D.L."/>
            <person name="Swayne D.E."/>
        </authorList>
    </citation>
    <scope>NUCLEOTIDE SEQUENCE [LARGE SCALE GENOMIC DNA]</scope>
    <source>
        <strain evidence="2 3">DSM 22418</strain>
    </source>
</reference>
<dbReference type="EMBL" id="FXAU01000002">
    <property type="protein sequence ID" value="SMG19677.1"/>
    <property type="molecule type" value="Genomic_DNA"/>
</dbReference>
<dbReference type="Proteomes" id="UP000192980">
    <property type="component" value="Unassembled WGS sequence"/>
</dbReference>
<accession>A0A1X7IWR2</accession>